<dbReference type="Pfam" id="PF02195">
    <property type="entry name" value="ParB_N"/>
    <property type="match status" value="1"/>
</dbReference>
<reference evidence="3 4" key="1">
    <citation type="submission" date="2024-09" db="EMBL/GenBank/DDBJ databases">
        <title>Floridaenema gen nov. (Aerosakkonemataceae, Aerosakkonematales ord. nov., Cyanobacteria) from benthic tropical and subtropical fresh waters, with the description of four new species.</title>
        <authorList>
            <person name="Moretto J.A."/>
            <person name="Berthold D.E."/>
            <person name="Lefler F.W."/>
            <person name="Huang I.-S."/>
            <person name="Laughinghouse H. IV."/>
        </authorList>
    </citation>
    <scope>NUCLEOTIDE SEQUENCE [LARGE SCALE GENOMIC DNA]</scope>
    <source>
        <strain evidence="3 4">BLCC-F50</strain>
    </source>
</reference>
<dbReference type="RefSeq" id="WP_413265286.1">
    <property type="nucleotide sequence ID" value="NZ_JBHFNR010000162.1"/>
</dbReference>
<keyword evidence="4" id="KW-1185">Reference proteome</keyword>
<comment type="caution">
    <text evidence="3">The sequence shown here is derived from an EMBL/GenBank/DDBJ whole genome shotgun (WGS) entry which is preliminary data.</text>
</comment>
<dbReference type="Gene3D" id="1.10.10.2830">
    <property type="match status" value="1"/>
</dbReference>
<dbReference type="Proteomes" id="UP001576784">
    <property type="component" value="Unassembled WGS sequence"/>
</dbReference>
<feature type="domain" description="ParB-like N-terminal" evidence="2">
    <location>
        <begin position="32"/>
        <end position="122"/>
    </location>
</feature>
<dbReference type="InterPro" id="IPR003115">
    <property type="entry name" value="ParB_N"/>
</dbReference>
<comment type="similarity">
    <text evidence="1">Belongs to the ParB family.</text>
</comment>
<dbReference type="NCBIfam" id="TIGR00180">
    <property type="entry name" value="parB_part"/>
    <property type="match status" value="1"/>
</dbReference>
<dbReference type="Gene3D" id="3.90.1530.30">
    <property type="match status" value="1"/>
</dbReference>
<dbReference type="SUPFAM" id="SSF109709">
    <property type="entry name" value="KorB DNA-binding domain-like"/>
    <property type="match status" value="1"/>
</dbReference>
<dbReference type="SUPFAM" id="SSF110849">
    <property type="entry name" value="ParB/Sulfiredoxin"/>
    <property type="match status" value="1"/>
</dbReference>
<proteinExistence type="inferred from homology"/>
<dbReference type="EMBL" id="JBHFNR010000162">
    <property type="protein sequence ID" value="MFB2895649.1"/>
    <property type="molecule type" value="Genomic_DNA"/>
</dbReference>
<dbReference type="PANTHER" id="PTHR33375">
    <property type="entry name" value="CHROMOSOME-PARTITIONING PROTEIN PARB-RELATED"/>
    <property type="match status" value="1"/>
</dbReference>
<evidence type="ECO:0000313" key="4">
    <source>
        <dbReference type="Proteomes" id="UP001576784"/>
    </source>
</evidence>
<dbReference type="SMART" id="SM00470">
    <property type="entry name" value="ParB"/>
    <property type="match status" value="1"/>
</dbReference>
<dbReference type="InterPro" id="IPR004437">
    <property type="entry name" value="ParB/RepB/Spo0J"/>
</dbReference>
<gene>
    <name evidence="3" type="ORF">ACE1CI_22310</name>
</gene>
<dbReference type="InterPro" id="IPR036086">
    <property type="entry name" value="ParB/Sulfiredoxin_sf"/>
</dbReference>
<dbReference type="InterPro" id="IPR050336">
    <property type="entry name" value="Chromosome_partition/occlusion"/>
</dbReference>
<accession>A0ABV4XV88</accession>
<dbReference type="InterPro" id="IPR041468">
    <property type="entry name" value="HTH_ParB/Spo0J"/>
</dbReference>
<sequence>MKPKTRSKTPYQMKGVDVLLGTDTPTDSDAASLISLDQIVLPKQQPRRYFDTRAMQELVDSIKQHGILQPLLVRPLDNDKYELVAGERRYRAAQEASLTEIPVVIRDLSPEAALQVALLENLQREDLNPIEETEGIIALLCLKLNQSREAVISLLQTAAHPERASVDNVIHSEEWQVVLEAFNSVGRFTPESFRTNRLPLLNLPKDVLGALREGQIEYTKARAIAKIKDNQQRDALLTAAISENLSLAQIKERIAAITAKNTSESEPATPTLKSRMDTAYAKVKKSKIWDDPKKQKRLLKLVAELESLIADN</sequence>
<evidence type="ECO:0000256" key="1">
    <source>
        <dbReference type="ARBA" id="ARBA00006295"/>
    </source>
</evidence>
<dbReference type="PANTHER" id="PTHR33375:SF7">
    <property type="entry name" value="CHROMOSOME 2-PARTITIONING PROTEIN PARB-RELATED"/>
    <property type="match status" value="1"/>
</dbReference>
<dbReference type="CDD" id="cd16393">
    <property type="entry name" value="SPO0J_N"/>
    <property type="match status" value="1"/>
</dbReference>
<dbReference type="Pfam" id="PF17762">
    <property type="entry name" value="HTH_ParB"/>
    <property type="match status" value="1"/>
</dbReference>
<protein>
    <submittedName>
        <fullName evidence="3">ParB/RepB/Spo0J family partition protein</fullName>
    </submittedName>
</protein>
<evidence type="ECO:0000259" key="2">
    <source>
        <dbReference type="SMART" id="SM00470"/>
    </source>
</evidence>
<organism evidence="3 4">
    <name type="scientific">Floridaenema flaviceps BLCC-F50</name>
    <dbReference type="NCBI Taxonomy" id="3153642"/>
    <lineage>
        <taxon>Bacteria</taxon>
        <taxon>Bacillati</taxon>
        <taxon>Cyanobacteriota</taxon>
        <taxon>Cyanophyceae</taxon>
        <taxon>Oscillatoriophycideae</taxon>
        <taxon>Aerosakkonematales</taxon>
        <taxon>Aerosakkonemataceae</taxon>
        <taxon>Floridanema</taxon>
        <taxon>Floridanema flaviceps</taxon>
    </lineage>
</organism>
<evidence type="ECO:0000313" key="3">
    <source>
        <dbReference type="EMBL" id="MFB2895649.1"/>
    </source>
</evidence>
<name>A0ABV4XV88_9CYAN</name>